<dbReference type="Pfam" id="PF02541">
    <property type="entry name" value="Ppx-GppA"/>
    <property type="match status" value="1"/>
</dbReference>
<dbReference type="InterPro" id="IPR003695">
    <property type="entry name" value="Ppx_GppA_N"/>
</dbReference>
<reference evidence="2 3" key="1">
    <citation type="submission" date="2020-04" db="EMBL/GenBank/DDBJ databases">
        <title>Genome sequencing of novel species.</title>
        <authorList>
            <person name="Heo J."/>
            <person name="Kim S.-J."/>
            <person name="Kim J.-S."/>
            <person name="Hong S.-B."/>
            <person name="Kwon S.-W."/>
        </authorList>
    </citation>
    <scope>NUCLEOTIDE SEQUENCE [LARGE SCALE GENOMIC DNA]</scope>
    <source>
        <strain evidence="2 3">F39-2</strain>
    </source>
</reference>
<name>A0A7L5E3U6_9SPHI</name>
<evidence type="ECO:0000259" key="1">
    <source>
        <dbReference type="Pfam" id="PF02541"/>
    </source>
</evidence>
<dbReference type="InterPro" id="IPR043129">
    <property type="entry name" value="ATPase_NBD"/>
</dbReference>
<dbReference type="Gene3D" id="3.30.420.40">
    <property type="match status" value="1"/>
</dbReference>
<feature type="domain" description="Ppx/GppA phosphatase N-terminal" evidence="1">
    <location>
        <begin position="27"/>
        <end position="310"/>
    </location>
</feature>
<dbReference type="PANTHER" id="PTHR30005">
    <property type="entry name" value="EXOPOLYPHOSPHATASE"/>
    <property type="match status" value="1"/>
</dbReference>
<dbReference type="InterPro" id="IPR050273">
    <property type="entry name" value="GppA/Ppx_hydrolase"/>
</dbReference>
<dbReference type="SUPFAM" id="SSF53067">
    <property type="entry name" value="Actin-like ATPase domain"/>
    <property type="match status" value="2"/>
</dbReference>
<dbReference type="GO" id="GO:0016462">
    <property type="term" value="F:pyrophosphatase activity"/>
    <property type="evidence" value="ECO:0007669"/>
    <property type="project" value="TreeGrafter"/>
</dbReference>
<dbReference type="Proteomes" id="UP000503278">
    <property type="component" value="Chromosome"/>
</dbReference>
<gene>
    <name evidence="2" type="ORF">HH214_20030</name>
</gene>
<dbReference type="AlphaFoldDB" id="A0A7L5E3U6"/>
<keyword evidence="3" id="KW-1185">Reference proteome</keyword>
<dbReference type="RefSeq" id="WP_169610674.1">
    <property type="nucleotide sequence ID" value="NZ_CP051682.1"/>
</dbReference>
<dbReference type="EMBL" id="CP051682">
    <property type="protein sequence ID" value="QJD98002.1"/>
    <property type="molecule type" value="Genomic_DNA"/>
</dbReference>
<sequence length="316" mass="35018">MTNRVAVIDLGTNTFHLLIAEPGQSYFFTELLHKSEAVKLGEGGINDGVIRPDAYQRGIAAMNKFQQYILQYNVQQVKALATSAMRSATNGQQFIDEVKAQTGIQIGIILGDTEAQYIYQGVKASNCLQADNSLIVDIGGGSVELIIGNNEHITYKQSFEIGAARLMALFHQTDPIPPSSIQDLYAHLDNHLQPMLAAVARNSVINLIGSSGAFETFAELAERDKGYDFELKQNQVYTFNEQDFLKITNRLIQSSHDERLSMKGIIPVRIDMIVVASLITCYLLEKLQIKEVVMTAYSLKEGVLASMLNQQVLNKL</sequence>
<accession>A0A7L5E3U6</accession>
<proteinExistence type="predicted"/>
<dbReference type="Gene3D" id="3.30.420.150">
    <property type="entry name" value="Exopolyphosphatase. Domain 2"/>
    <property type="match status" value="1"/>
</dbReference>
<dbReference type="KEGG" id="mrob:HH214_20030"/>
<organism evidence="2 3">
    <name type="scientific">Mucilaginibacter robiniae</name>
    <dbReference type="NCBI Taxonomy" id="2728022"/>
    <lineage>
        <taxon>Bacteria</taxon>
        <taxon>Pseudomonadati</taxon>
        <taxon>Bacteroidota</taxon>
        <taxon>Sphingobacteriia</taxon>
        <taxon>Sphingobacteriales</taxon>
        <taxon>Sphingobacteriaceae</taxon>
        <taxon>Mucilaginibacter</taxon>
    </lineage>
</organism>
<dbReference type="PANTHER" id="PTHR30005:SF0">
    <property type="entry name" value="RETROGRADE REGULATION PROTEIN 2"/>
    <property type="match status" value="1"/>
</dbReference>
<evidence type="ECO:0000313" key="2">
    <source>
        <dbReference type="EMBL" id="QJD98002.1"/>
    </source>
</evidence>
<evidence type="ECO:0000313" key="3">
    <source>
        <dbReference type="Proteomes" id="UP000503278"/>
    </source>
</evidence>
<protein>
    <submittedName>
        <fullName evidence="2">Ppx/GppA family phosphatase</fullName>
    </submittedName>
</protein>
<dbReference type="CDD" id="cd24055">
    <property type="entry name" value="ASKHA_NBD_ChPPX-like"/>
    <property type="match status" value="1"/>
</dbReference>